<evidence type="ECO:0000313" key="2">
    <source>
        <dbReference type="Proteomes" id="UP000326950"/>
    </source>
</evidence>
<protein>
    <submittedName>
        <fullName evidence="1">Uncharacterized protein</fullName>
    </submittedName>
</protein>
<sequence>MDEIAEIVRAIGRQQGQNDLVVETSNQLLCLYHASNPFVSSDETESADDIAIKLRNTTQELLDKIQKAESDWENFCLD</sequence>
<organism evidence="1 2">
    <name type="scientific">Aspergillus tamarii</name>
    <dbReference type="NCBI Taxonomy" id="41984"/>
    <lineage>
        <taxon>Eukaryota</taxon>
        <taxon>Fungi</taxon>
        <taxon>Dikarya</taxon>
        <taxon>Ascomycota</taxon>
        <taxon>Pezizomycotina</taxon>
        <taxon>Eurotiomycetes</taxon>
        <taxon>Eurotiomycetidae</taxon>
        <taxon>Eurotiales</taxon>
        <taxon>Aspergillaceae</taxon>
        <taxon>Aspergillus</taxon>
        <taxon>Aspergillus subgen. Circumdati</taxon>
    </lineage>
</organism>
<dbReference type="OrthoDB" id="4495757at2759"/>
<accession>A0A5N6UBJ6</accession>
<keyword evidence="2" id="KW-1185">Reference proteome</keyword>
<dbReference type="Proteomes" id="UP000326950">
    <property type="component" value="Unassembled WGS sequence"/>
</dbReference>
<dbReference type="EMBL" id="ML738823">
    <property type="protein sequence ID" value="KAE8155611.1"/>
    <property type="molecule type" value="Genomic_DNA"/>
</dbReference>
<name>A0A5N6UBJ6_ASPTM</name>
<reference evidence="1 2" key="1">
    <citation type="submission" date="2019-04" db="EMBL/GenBank/DDBJ databases">
        <title>Friends and foes A comparative genomics study of 23 Aspergillus species from section Flavi.</title>
        <authorList>
            <consortium name="DOE Joint Genome Institute"/>
            <person name="Kjaerbolling I."/>
            <person name="Vesth T."/>
            <person name="Frisvad J.C."/>
            <person name="Nybo J.L."/>
            <person name="Theobald S."/>
            <person name="Kildgaard S."/>
            <person name="Isbrandt T."/>
            <person name="Kuo A."/>
            <person name="Sato A."/>
            <person name="Lyhne E.K."/>
            <person name="Kogle M.E."/>
            <person name="Wiebenga A."/>
            <person name="Kun R.S."/>
            <person name="Lubbers R.J."/>
            <person name="Makela M.R."/>
            <person name="Barry K."/>
            <person name="Chovatia M."/>
            <person name="Clum A."/>
            <person name="Daum C."/>
            <person name="Haridas S."/>
            <person name="He G."/>
            <person name="LaButti K."/>
            <person name="Lipzen A."/>
            <person name="Mondo S."/>
            <person name="Riley R."/>
            <person name="Salamov A."/>
            <person name="Simmons B.A."/>
            <person name="Magnuson J.K."/>
            <person name="Henrissat B."/>
            <person name="Mortensen U.H."/>
            <person name="Larsen T.O."/>
            <person name="Devries R.P."/>
            <person name="Grigoriev I.V."/>
            <person name="Machida M."/>
            <person name="Baker S.E."/>
            <person name="Andersen M.R."/>
        </authorList>
    </citation>
    <scope>NUCLEOTIDE SEQUENCE [LARGE SCALE GENOMIC DNA]</scope>
    <source>
        <strain evidence="1 2">CBS 117626</strain>
    </source>
</reference>
<gene>
    <name evidence="1" type="ORF">BDV40DRAFT_306839</name>
</gene>
<dbReference type="AlphaFoldDB" id="A0A5N6UBJ6"/>
<proteinExistence type="predicted"/>
<evidence type="ECO:0000313" key="1">
    <source>
        <dbReference type="EMBL" id="KAE8155611.1"/>
    </source>
</evidence>